<dbReference type="KEGG" id="mrub:DEO27_003470"/>
<dbReference type="GO" id="GO:0005524">
    <property type="term" value="F:ATP binding"/>
    <property type="evidence" value="ECO:0007669"/>
    <property type="project" value="InterPro"/>
</dbReference>
<evidence type="ECO:0000259" key="2">
    <source>
        <dbReference type="PROSITE" id="PS50011"/>
    </source>
</evidence>
<dbReference type="InterPro" id="IPR008266">
    <property type="entry name" value="Tyr_kinase_AS"/>
</dbReference>
<evidence type="ECO:0000313" key="4">
    <source>
        <dbReference type="Proteomes" id="UP000251402"/>
    </source>
</evidence>
<dbReference type="Pfam" id="PF00069">
    <property type="entry name" value="Pkinase"/>
    <property type="match status" value="1"/>
</dbReference>
<dbReference type="PROSITE" id="PS50011">
    <property type="entry name" value="PROTEIN_KINASE_DOM"/>
    <property type="match status" value="1"/>
</dbReference>
<dbReference type="AlphaFoldDB" id="A0A5C1HUC3"/>
<reference evidence="3" key="1">
    <citation type="submission" date="2019-08" db="EMBL/GenBank/DDBJ databases">
        <title>Comparative genome analysis confer to the adaptation heavy metal polluted environment.</title>
        <authorList>
            <person name="Li Y."/>
        </authorList>
    </citation>
    <scope>NUCLEOTIDE SEQUENCE [LARGE SCALE GENOMIC DNA]</scope>
    <source>
        <strain evidence="3">P1</strain>
    </source>
</reference>
<dbReference type="RefSeq" id="WP_112569768.1">
    <property type="nucleotide sequence ID" value="NZ_CP043450.1"/>
</dbReference>
<dbReference type="PANTHER" id="PTHR24362:SF309">
    <property type="entry name" value="PROTEIN KINASE DOMAIN-CONTAINING PROTEIN"/>
    <property type="match status" value="1"/>
</dbReference>
<dbReference type="Pfam" id="PF25816">
    <property type="entry name" value="RamC_N"/>
    <property type="match status" value="1"/>
</dbReference>
<dbReference type="Proteomes" id="UP000251402">
    <property type="component" value="Chromosome"/>
</dbReference>
<dbReference type="Gene3D" id="1.10.510.10">
    <property type="entry name" value="Transferase(Phosphotransferase) domain 1"/>
    <property type="match status" value="1"/>
</dbReference>
<feature type="domain" description="Protein kinase" evidence="2">
    <location>
        <begin position="216"/>
        <end position="484"/>
    </location>
</feature>
<dbReference type="InterPro" id="IPR011009">
    <property type="entry name" value="Kinase-like_dom_sf"/>
</dbReference>
<sequence length="886" mass="98856">MEQIEFSQHYDTITQPDNKTTGSQLNRQNDYASYLAEQGYAYCIAAPYLISGNPNENNAWLIHISIVPQQFDQIITAVLACLKPLGVCFAIPANTEAHSTILDGRAGFALTGKVITIIANTGKEARLIADELQSLTTGIIGPLMPCAFHLTPVIAVSYGHPFEQNSLNIAKEDIFYGATIADELLQKIKSNNMSWPFDDIRPLKPLKQPRLLNRQYIPIEILKKDPKGNVFKALKINRVFDMQWCVIKQGRQYQSFDNAGRDAKDRLKRQFEIHRHFETKAILPKAISYFELHGDAFFAMDYKESVSLSEKTAQLNEGRTWRTMPTERRREMISYLLRVVGILCIFHQEGFVHRDVTPANFIVTETGQVFAIDVELCYHMGTGTPNPPFSLGTTGYMSPAQESCKTPSFQDDIYSLGSLLISVLTGILPNKLNQMDPELLTRNLAYFLDSPSLISITVACLNADESLRPSLAEIKSKLELYDMVLLTTDEISYVDISHSCDPATIIKDGIQTLAHIALANHAHFAADLPSVSYGREMAFVCTDPNRLQPNEFAEISILALFTRFCPPAEHSTIVSAINTRLEKSTVIQLSNLEVQILMAEISLAELDTRLRSTFMNIAEPLPDDISDDTPPQTSAGLAGLGLKLLNLIDQQSDEPDLRKLVEIVKSIANLQQKDGSWMGGPAGSGKKRFAITGFSHGVAGITYFLLCYFAKYPTGHLKARITSALNWLSGQRKPDRGNLTWPVSTENNTVDPWLEHGFTGIALTFIKAFEVLGDLQYQQIAAEVLRYHPIQITSNYCAFGNGLSGLGEVYLEAFRVFGDEEWYSRATAVRDVLLNSCYREKGICFWLDGTQLMPSPDFRTGSGGVLHFLLRFEHPGEINFPSHLIP</sequence>
<dbReference type="InterPro" id="IPR007822">
    <property type="entry name" value="LANC-like"/>
</dbReference>
<accession>A0A5C1HUC3</accession>
<dbReference type="EMBL" id="CP043450">
    <property type="protein sequence ID" value="QEM09113.1"/>
    <property type="molecule type" value="Genomic_DNA"/>
</dbReference>
<dbReference type="GO" id="GO:0031179">
    <property type="term" value="P:peptide modification"/>
    <property type="evidence" value="ECO:0007669"/>
    <property type="project" value="InterPro"/>
</dbReference>
<gene>
    <name evidence="3" type="ORF">DEO27_003470</name>
</gene>
<dbReference type="SMART" id="SM01260">
    <property type="entry name" value="LANC_like"/>
    <property type="match status" value="1"/>
</dbReference>
<keyword evidence="4" id="KW-1185">Reference proteome</keyword>
<dbReference type="InterPro" id="IPR012341">
    <property type="entry name" value="6hp_glycosidase-like_sf"/>
</dbReference>
<dbReference type="SMART" id="SM00220">
    <property type="entry name" value="S_TKc"/>
    <property type="match status" value="1"/>
</dbReference>
<organism evidence="3 4">
    <name type="scientific">Mucilaginibacter rubeus</name>
    <dbReference type="NCBI Taxonomy" id="2027860"/>
    <lineage>
        <taxon>Bacteria</taxon>
        <taxon>Pseudomonadati</taxon>
        <taxon>Bacteroidota</taxon>
        <taxon>Sphingobacteriia</taxon>
        <taxon>Sphingobacteriales</taxon>
        <taxon>Sphingobacteriaceae</taxon>
        <taxon>Mucilaginibacter</taxon>
    </lineage>
</organism>
<feature type="region of interest" description="Disordered" evidence="1">
    <location>
        <begin position="1"/>
        <end position="23"/>
    </location>
</feature>
<dbReference type="PROSITE" id="PS00109">
    <property type="entry name" value="PROTEIN_KINASE_TYR"/>
    <property type="match status" value="1"/>
</dbReference>
<dbReference type="SUPFAM" id="SSF158745">
    <property type="entry name" value="LanC-like"/>
    <property type="match status" value="1"/>
</dbReference>
<proteinExistence type="predicted"/>
<dbReference type="InterPro" id="IPR057929">
    <property type="entry name" value="RamC_N"/>
</dbReference>
<dbReference type="InterPro" id="IPR000719">
    <property type="entry name" value="Prot_kinase_dom"/>
</dbReference>
<dbReference type="Gene3D" id="1.50.10.10">
    <property type="match status" value="1"/>
</dbReference>
<dbReference type="Pfam" id="PF05147">
    <property type="entry name" value="LANC_like"/>
    <property type="match status" value="1"/>
</dbReference>
<evidence type="ECO:0000313" key="3">
    <source>
        <dbReference type="EMBL" id="QEM09113.1"/>
    </source>
</evidence>
<protein>
    <recommendedName>
        <fullName evidence="2">Protein kinase domain-containing protein</fullName>
    </recommendedName>
</protein>
<dbReference type="OrthoDB" id="9813021at2"/>
<dbReference type="SUPFAM" id="SSF56112">
    <property type="entry name" value="Protein kinase-like (PK-like)"/>
    <property type="match status" value="1"/>
</dbReference>
<dbReference type="PANTHER" id="PTHR24362">
    <property type="entry name" value="SERINE/THREONINE-PROTEIN KINASE NEK"/>
    <property type="match status" value="1"/>
</dbReference>
<name>A0A5C1HUC3_9SPHI</name>
<evidence type="ECO:0000256" key="1">
    <source>
        <dbReference type="SAM" id="MobiDB-lite"/>
    </source>
</evidence>
<dbReference type="GO" id="GO:0004672">
    <property type="term" value="F:protein kinase activity"/>
    <property type="evidence" value="ECO:0007669"/>
    <property type="project" value="InterPro"/>
</dbReference>
<dbReference type="GO" id="GO:0005975">
    <property type="term" value="P:carbohydrate metabolic process"/>
    <property type="evidence" value="ECO:0007669"/>
    <property type="project" value="InterPro"/>
</dbReference>